<keyword evidence="12" id="KW-1185">Reference proteome</keyword>
<dbReference type="NCBIfam" id="TIGR01730">
    <property type="entry name" value="RND_mfp"/>
    <property type="match status" value="1"/>
</dbReference>
<evidence type="ECO:0000259" key="10">
    <source>
        <dbReference type="Pfam" id="PF25975"/>
    </source>
</evidence>
<dbReference type="GO" id="GO:0016020">
    <property type="term" value="C:membrane"/>
    <property type="evidence" value="ECO:0007669"/>
    <property type="project" value="InterPro"/>
</dbReference>
<dbReference type="Gene3D" id="2.40.30.170">
    <property type="match status" value="1"/>
</dbReference>
<evidence type="ECO:0000256" key="2">
    <source>
        <dbReference type="ARBA" id="ARBA00022448"/>
    </source>
</evidence>
<keyword evidence="5" id="KW-0812">Transmembrane</keyword>
<dbReference type="InterPro" id="IPR058649">
    <property type="entry name" value="CzcB_C"/>
</dbReference>
<feature type="transmembrane region" description="Helical" evidence="5">
    <location>
        <begin position="12"/>
        <end position="30"/>
    </location>
</feature>
<sequence>MNVSNIDKKTRIAIAIILAVGAIFLAMILMSGKKSAGSEEAGEAGHSEAAEHADGEPRGKKSAAAHGDEKAHAGEEQHAEPPKKGPHGGSLFSQGSLSVEVLLAEQNGEARHQLWAYENGKPLPPSAYSASEQVKRSQGEVQDYAFAVQGDSLVTSKTIAEPHVFEADFVVKRDKDVIKFNVSSKEGKVELSDAQFKAAGIKLETAAPARIRSAFQLAGEIRFNEDRTAHVVPRLSGVVESVSANLGQQVRKGQVLAVIASSDVSEMRSQLLSAQRLQTLARVTYEREKKLWQDKISAEQDYLQAQQALREAEIATQNARQKLAAIGAATGAAGALNRYELRAPFDGAIVEKHIALGEAVKEDSNVFMISDLSSVWAEIIVPARDLGIVRVGERATVKATSIGSVSTGTVSYVGSLLGEQTRTAKGRVTLANPNMAWRPGLFVNVELTSDERNAAVAVLTEAIQTVNDSPTVFVKVDGGFVGQLVTTGRSDGKYTEILTGIKPGTAYAASGSFVVKAEQGKGSAEHAH</sequence>
<feature type="domain" description="CzcB-like barrel-sandwich hybrid" evidence="9">
    <location>
        <begin position="227"/>
        <end position="371"/>
    </location>
</feature>
<dbReference type="OrthoDB" id="9768185at2"/>
<comment type="caution">
    <text evidence="11">The sequence shown here is derived from an EMBL/GenBank/DDBJ whole genome shotgun (WGS) entry which is preliminary data.</text>
</comment>
<evidence type="ECO:0000256" key="3">
    <source>
        <dbReference type="SAM" id="Coils"/>
    </source>
</evidence>
<protein>
    <submittedName>
        <fullName evidence="11">Efflux transporter periplasmic adaptor subunit</fullName>
    </submittedName>
</protein>
<dbReference type="Proteomes" id="UP000230390">
    <property type="component" value="Unassembled WGS sequence"/>
</dbReference>
<evidence type="ECO:0000313" key="12">
    <source>
        <dbReference type="Proteomes" id="UP000230390"/>
    </source>
</evidence>
<dbReference type="GO" id="GO:0060003">
    <property type="term" value="P:copper ion export"/>
    <property type="evidence" value="ECO:0007669"/>
    <property type="project" value="TreeGrafter"/>
</dbReference>
<evidence type="ECO:0000259" key="8">
    <source>
        <dbReference type="Pfam" id="PF25971"/>
    </source>
</evidence>
<feature type="compositionally biased region" description="Basic and acidic residues" evidence="4">
    <location>
        <begin position="66"/>
        <end position="83"/>
    </location>
</feature>
<evidence type="ECO:0000313" key="11">
    <source>
        <dbReference type="EMBL" id="PIL42164.1"/>
    </source>
</evidence>
<evidence type="ECO:0000259" key="9">
    <source>
        <dbReference type="Pfam" id="PF25973"/>
    </source>
</evidence>
<dbReference type="GO" id="GO:0022857">
    <property type="term" value="F:transmembrane transporter activity"/>
    <property type="evidence" value="ECO:0007669"/>
    <property type="project" value="InterPro"/>
</dbReference>
<dbReference type="GO" id="GO:0046914">
    <property type="term" value="F:transition metal ion binding"/>
    <property type="evidence" value="ECO:0007669"/>
    <property type="project" value="TreeGrafter"/>
</dbReference>
<keyword evidence="2" id="KW-0813">Transport</keyword>
<dbReference type="AlphaFoldDB" id="A0A2G8T823"/>
<feature type="domain" description="CusB-like beta-barrel" evidence="7">
    <location>
        <begin position="374"/>
        <end position="450"/>
    </location>
</feature>
<name>A0A2G8T823_9BURK</name>
<proteinExistence type="inferred from homology"/>
<dbReference type="EMBL" id="PDOC01000034">
    <property type="protein sequence ID" value="PIL42164.1"/>
    <property type="molecule type" value="Genomic_DNA"/>
</dbReference>
<evidence type="ECO:0000259" key="6">
    <source>
        <dbReference type="Pfam" id="PF25893"/>
    </source>
</evidence>
<dbReference type="PANTHER" id="PTHR30097:SF4">
    <property type="entry name" value="SLR6042 PROTEIN"/>
    <property type="match status" value="1"/>
</dbReference>
<evidence type="ECO:0000256" key="1">
    <source>
        <dbReference type="ARBA" id="ARBA00009477"/>
    </source>
</evidence>
<dbReference type="InterPro" id="IPR006143">
    <property type="entry name" value="RND_pump_MFP"/>
</dbReference>
<dbReference type="FunFam" id="2.40.30.170:FF:000010">
    <property type="entry name" value="Efflux RND transporter periplasmic adaptor subunit"/>
    <property type="match status" value="1"/>
</dbReference>
<dbReference type="Gene3D" id="2.40.420.20">
    <property type="match status" value="1"/>
</dbReference>
<comment type="similarity">
    <text evidence="1">Belongs to the membrane fusion protein (MFP) (TC 8.A.1) family.</text>
</comment>
<feature type="coiled-coil region" evidence="3">
    <location>
        <begin position="295"/>
        <end position="322"/>
    </location>
</feature>
<evidence type="ECO:0000256" key="5">
    <source>
        <dbReference type="SAM" id="Phobius"/>
    </source>
</evidence>
<dbReference type="InterPro" id="IPR058646">
    <property type="entry name" value="CzcB_N"/>
</dbReference>
<dbReference type="InterPro" id="IPR058792">
    <property type="entry name" value="Beta-barrel_RND_2"/>
</dbReference>
<feature type="domain" description="CzcB-like C-terminal circularly permuted SH3-like" evidence="10">
    <location>
        <begin position="456"/>
        <end position="516"/>
    </location>
</feature>
<dbReference type="SUPFAM" id="SSF111369">
    <property type="entry name" value="HlyD-like secretion proteins"/>
    <property type="match status" value="1"/>
</dbReference>
<gene>
    <name evidence="11" type="ORF">CR105_25795</name>
</gene>
<keyword evidence="3" id="KW-0175">Coiled coil</keyword>
<accession>A0A2G8T823</accession>
<evidence type="ECO:0000256" key="4">
    <source>
        <dbReference type="SAM" id="MobiDB-lite"/>
    </source>
</evidence>
<organism evidence="11 12">
    <name type="scientific">Massilia eurypsychrophila</name>
    <dbReference type="NCBI Taxonomy" id="1485217"/>
    <lineage>
        <taxon>Bacteria</taxon>
        <taxon>Pseudomonadati</taxon>
        <taxon>Pseudomonadota</taxon>
        <taxon>Betaproteobacteria</taxon>
        <taxon>Burkholderiales</taxon>
        <taxon>Oxalobacteraceae</taxon>
        <taxon>Telluria group</taxon>
        <taxon>Massilia</taxon>
    </lineage>
</organism>
<feature type="domain" description="CzcB N-terminal" evidence="8">
    <location>
        <begin position="89"/>
        <end position="179"/>
    </location>
</feature>
<dbReference type="GO" id="GO:0015679">
    <property type="term" value="P:plasma membrane copper ion transport"/>
    <property type="evidence" value="ECO:0007669"/>
    <property type="project" value="TreeGrafter"/>
</dbReference>
<keyword evidence="5" id="KW-1133">Transmembrane helix</keyword>
<evidence type="ECO:0000259" key="7">
    <source>
        <dbReference type="Pfam" id="PF25954"/>
    </source>
</evidence>
<dbReference type="Gene3D" id="2.40.50.100">
    <property type="match status" value="1"/>
</dbReference>
<reference evidence="11 12" key="1">
    <citation type="submission" date="2017-10" db="EMBL/GenBank/DDBJ databases">
        <title>Massilia psychrophilum sp. nov., a novel purple-pigmented bacterium isolated from Tianshan glacier, Xinjiang Municipality, China.</title>
        <authorList>
            <person name="Wang H."/>
        </authorList>
    </citation>
    <scope>NUCLEOTIDE SEQUENCE [LARGE SCALE GENOMIC DNA]</scope>
    <source>
        <strain evidence="11 12">JCM 30074</strain>
    </source>
</reference>
<dbReference type="Pfam" id="PF25971">
    <property type="entry name" value="CzcB_N"/>
    <property type="match status" value="1"/>
</dbReference>
<dbReference type="Pfam" id="PF25973">
    <property type="entry name" value="BSH_CzcB"/>
    <property type="match status" value="1"/>
</dbReference>
<dbReference type="Pfam" id="PF25893">
    <property type="entry name" value="HH_CzcB"/>
    <property type="match status" value="1"/>
</dbReference>
<dbReference type="Pfam" id="PF25954">
    <property type="entry name" value="Beta-barrel_RND_2"/>
    <property type="match status" value="1"/>
</dbReference>
<dbReference type="InterPro" id="IPR058647">
    <property type="entry name" value="BSH_CzcB-like"/>
</dbReference>
<keyword evidence="5" id="KW-0472">Membrane</keyword>
<dbReference type="Gene3D" id="1.10.287.470">
    <property type="entry name" value="Helix hairpin bin"/>
    <property type="match status" value="1"/>
</dbReference>
<dbReference type="RefSeq" id="WP_099793619.1">
    <property type="nucleotide sequence ID" value="NZ_JBHLYV010000026.1"/>
</dbReference>
<dbReference type="PANTHER" id="PTHR30097">
    <property type="entry name" value="CATION EFFLUX SYSTEM PROTEIN CUSB"/>
    <property type="match status" value="1"/>
</dbReference>
<dbReference type="InterPro" id="IPR058648">
    <property type="entry name" value="HH_CzcB-like"/>
</dbReference>
<dbReference type="InterPro" id="IPR051909">
    <property type="entry name" value="MFP_Cation_Efflux"/>
</dbReference>
<feature type="compositionally biased region" description="Basic and acidic residues" evidence="4">
    <location>
        <begin position="43"/>
        <end position="59"/>
    </location>
</feature>
<feature type="region of interest" description="Disordered" evidence="4">
    <location>
        <begin position="37"/>
        <end position="91"/>
    </location>
</feature>
<feature type="domain" description="CzcB-like alpha-helical hairpin" evidence="6">
    <location>
        <begin position="266"/>
        <end position="325"/>
    </location>
</feature>
<dbReference type="GO" id="GO:0030288">
    <property type="term" value="C:outer membrane-bounded periplasmic space"/>
    <property type="evidence" value="ECO:0007669"/>
    <property type="project" value="TreeGrafter"/>
</dbReference>
<dbReference type="Pfam" id="PF25975">
    <property type="entry name" value="CzcB_C"/>
    <property type="match status" value="1"/>
</dbReference>